<keyword evidence="6" id="KW-1185">Reference proteome</keyword>
<dbReference type="GO" id="GO:0008270">
    <property type="term" value="F:zinc ion binding"/>
    <property type="evidence" value="ECO:0007669"/>
    <property type="project" value="UniProtKB-KW"/>
</dbReference>
<reference evidence="6" key="1">
    <citation type="journal article" date="2017" name="Cell">
        <title>Insights into land plant evolution garnered from the Marchantia polymorpha genome.</title>
        <authorList>
            <person name="Bowman J.L."/>
            <person name="Kohchi T."/>
            <person name="Yamato K.T."/>
            <person name="Jenkins J."/>
            <person name="Shu S."/>
            <person name="Ishizaki K."/>
            <person name="Yamaoka S."/>
            <person name="Nishihama R."/>
            <person name="Nakamura Y."/>
            <person name="Berger F."/>
            <person name="Adam C."/>
            <person name="Aki S.S."/>
            <person name="Althoff F."/>
            <person name="Araki T."/>
            <person name="Arteaga-Vazquez M.A."/>
            <person name="Balasubrmanian S."/>
            <person name="Barry K."/>
            <person name="Bauer D."/>
            <person name="Boehm C.R."/>
            <person name="Briginshaw L."/>
            <person name="Caballero-Perez J."/>
            <person name="Catarino B."/>
            <person name="Chen F."/>
            <person name="Chiyoda S."/>
            <person name="Chovatia M."/>
            <person name="Davies K.M."/>
            <person name="Delmans M."/>
            <person name="Demura T."/>
            <person name="Dierschke T."/>
            <person name="Dolan L."/>
            <person name="Dorantes-Acosta A.E."/>
            <person name="Eklund D.M."/>
            <person name="Florent S.N."/>
            <person name="Flores-Sandoval E."/>
            <person name="Fujiyama A."/>
            <person name="Fukuzawa H."/>
            <person name="Galik B."/>
            <person name="Grimanelli D."/>
            <person name="Grimwood J."/>
            <person name="Grossniklaus U."/>
            <person name="Hamada T."/>
            <person name="Haseloff J."/>
            <person name="Hetherington A.J."/>
            <person name="Higo A."/>
            <person name="Hirakawa Y."/>
            <person name="Hundley H.N."/>
            <person name="Ikeda Y."/>
            <person name="Inoue K."/>
            <person name="Inoue S.I."/>
            <person name="Ishida S."/>
            <person name="Jia Q."/>
            <person name="Kakita M."/>
            <person name="Kanazawa T."/>
            <person name="Kawai Y."/>
            <person name="Kawashima T."/>
            <person name="Kennedy M."/>
            <person name="Kinose K."/>
            <person name="Kinoshita T."/>
            <person name="Kohara Y."/>
            <person name="Koide E."/>
            <person name="Komatsu K."/>
            <person name="Kopischke S."/>
            <person name="Kubo M."/>
            <person name="Kyozuka J."/>
            <person name="Lagercrantz U."/>
            <person name="Lin S.S."/>
            <person name="Lindquist E."/>
            <person name="Lipzen A.M."/>
            <person name="Lu C.W."/>
            <person name="De Luna E."/>
            <person name="Martienssen R.A."/>
            <person name="Minamino N."/>
            <person name="Mizutani M."/>
            <person name="Mizutani M."/>
            <person name="Mochizuki N."/>
            <person name="Monte I."/>
            <person name="Mosher R."/>
            <person name="Nagasaki H."/>
            <person name="Nakagami H."/>
            <person name="Naramoto S."/>
            <person name="Nishitani K."/>
            <person name="Ohtani M."/>
            <person name="Okamoto T."/>
            <person name="Okumura M."/>
            <person name="Phillips J."/>
            <person name="Pollak B."/>
            <person name="Reinders A."/>
            <person name="Rovekamp M."/>
            <person name="Sano R."/>
            <person name="Sawa S."/>
            <person name="Schmid M.W."/>
            <person name="Shirakawa M."/>
            <person name="Solano R."/>
            <person name="Spunde A."/>
            <person name="Suetsugu N."/>
            <person name="Sugano S."/>
            <person name="Sugiyama A."/>
            <person name="Sun R."/>
            <person name="Suzuki Y."/>
            <person name="Takenaka M."/>
            <person name="Takezawa D."/>
            <person name="Tomogane H."/>
            <person name="Tsuzuki M."/>
            <person name="Ueda T."/>
            <person name="Umeda M."/>
            <person name="Ward J.M."/>
            <person name="Watanabe Y."/>
            <person name="Yazaki K."/>
            <person name="Yokoyama R."/>
            <person name="Yoshitake Y."/>
            <person name="Yotsui I."/>
            <person name="Zachgo S."/>
            <person name="Schmutz J."/>
        </authorList>
    </citation>
    <scope>NUCLEOTIDE SEQUENCE [LARGE SCALE GENOMIC DNA]</scope>
    <source>
        <strain evidence="6">Tak-1</strain>
    </source>
</reference>
<dbReference type="Gramene" id="Mp1g03880.1">
    <property type="protein sequence ID" value="Mp1g03880.1.cds1"/>
    <property type="gene ID" value="Mp1g03880"/>
</dbReference>
<evidence type="ECO:0000313" key="6">
    <source>
        <dbReference type="Proteomes" id="UP000244005"/>
    </source>
</evidence>
<evidence type="ECO:0000256" key="2">
    <source>
        <dbReference type="ARBA" id="ARBA00022771"/>
    </source>
</evidence>
<sequence length="120" mass="13590">MRQFEVDDFVYQQKHPNDTLDTSTSCTILHLKTIRTSGVLELQGTGKRISTKHSKNYASWHSPNLNPTIVTYTCISPLDHACQVCESIDDVDQMLLCDNCKADYQMFCLTLELTQVPSGF</sequence>
<dbReference type="Gene3D" id="3.30.40.10">
    <property type="entry name" value="Zinc/RING finger domain, C3HC4 (zinc finger)"/>
    <property type="match status" value="1"/>
</dbReference>
<dbReference type="Proteomes" id="UP000244005">
    <property type="component" value="Unassembled WGS sequence"/>
</dbReference>
<name>A0A2R6XRD7_MARPO</name>
<dbReference type="InterPro" id="IPR019787">
    <property type="entry name" value="Znf_PHD-finger"/>
</dbReference>
<dbReference type="AlphaFoldDB" id="A0A2R6XRD7"/>
<dbReference type="EMBL" id="KZ772677">
    <property type="protein sequence ID" value="PTQ48596.1"/>
    <property type="molecule type" value="Genomic_DNA"/>
</dbReference>
<evidence type="ECO:0000256" key="3">
    <source>
        <dbReference type="ARBA" id="ARBA00022833"/>
    </source>
</evidence>
<dbReference type="OrthoDB" id="1428361at2759"/>
<protein>
    <recommendedName>
        <fullName evidence="4">PHD-type domain-containing protein</fullName>
    </recommendedName>
</protein>
<organism evidence="5 6">
    <name type="scientific">Marchantia polymorpha</name>
    <name type="common">Common liverwort</name>
    <name type="synonym">Marchantia aquatica</name>
    <dbReference type="NCBI Taxonomy" id="3197"/>
    <lineage>
        <taxon>Eukaryota</taxon>
        <taxon>Viridiplantae</taxon>
        <taxon>Streptophyta</taxon>
        <taxon>Embryophyta</taxon>
        <taxon>Marchantiophyta</taxon>
        <taxon>Marchantiopsida</taxon>
        <taxon>Marchantiidae</taxon>
        <taxon>Marchantiales</taxon>
        <taxon>Marchantiaceae</taxon>
        <taxon>Marchantia</taxon>
    </lineage>
</organism>
<evidence type="ECO:0000256" key="1">
    <source>
        <dbReference type="ARBA" id="ARBA00022723"/>
    </source>
</evidence>
<keyword evidence="1" id="KW-0479">Metal-binding</keyword>
<accession>A0A2R6XRD7</accession>
<gene>
    <name evidence="5" type="ORF">MARPO_0005s0219</name>
</gene>
<dbReference type="Pfam" id="PF00628">
    <property type="entry name" value="PHD"/>
    <property type="match status" value="1"/>
</dbReference>
<evidence type="ECO:0000259" key="4">
    <source>
        <dbReference type="Pfam" id="PF00628"/>
    </source>
</evidence>
<keyword evidence="2" id="KW-0863">Zinc-finger</keyword>
<dbReference type="InterPro" id="IPR011011">
    <property type="entry name" value="Znf_FYVE_PHD"/>
</dbReference>
<dbReference type="SUPFAM" id="SSF57903">
    <property type="entry name" value="FYVE/PHD zinc finger"/>
    <property type="match status" value="1"/>
</dbReference>
<keyword evidence="3" id="KW-0862">Zinc</keyword>
<evidence type="ECO:0000313" key="5">
    <source>
        <dbReference type="EMBL" id="PTQ48596.1"/>
    </source>
</evidence>
<feature type="domain" description="PHD-type" evidence="4">
    <location>
        <begin position="82"/>
        <end position="115"/>
    </location>
</feature>
<proteinExistence type="predicted"/>
<dbReference type="InterPro" id="IPR013083">
    <property type="entry name" value="Znf_RING/FYVE/PHD"/>
</dbReference>